<accession>A0A6G1HKH7</accession>
<evidence type="ECO:0000313" key="5">
    <source>
        <dbReference type="Proteomes" id="UP000799640"/>
    </source>
</evidence>
<dbReference type="PANTHER" id="PTHR12143:SF25">
    <property type="entry name" value="FAMILY PROTEIN, PUTATIVE (AFU_ORTHOLOGUE AFUA_1G10790)-RELATED"/>
    <property type="match status" value="1"/>
</dbReference>
<dbReference type="InterPro" id="IPR005887">
    <property type="entry name" value="GH92_a_mannosidase_put"/>
</dbReference>
<dbReference type="GO" id="GO:0006516">
    <property type="term" value="P:glycoprotein catabolic process"/>
    <property type="evidence" value="ECO:0007669"/>
    <property type="project" value="TreeGrafter"/>
</dbReference>
<dbReference type="FunFam" id="1.20.1610.10:FF:000002">
    <property type="entry name" value="Alpha-1,2-mannosidase family protein"/>
    <property type="match status" value="1"/>
</dbReference>
<dbReference type="AlphaFoldDB" id="A0A6G1HKH7"/>
<organism evidence="4 5">
    <name type="scientific">Trichodelitschia bisporula</name>
    <dbReference type="NCBI Taxonomy" id="703511"/>
    <lineage>
        <taxon>Eukaryota</taxon>
        <taxon>Fungi</taxon>
        <taxon>Dikarya</taxon>
        <taxon>Ascomycota</taxon>
        <taxon>Pezizomycotina</taxon>
        <taxon>Dothideomycetes</taxon>
        <taxon>Dothideomycetes incertae sedis</taxon>
        <taxon>Phaeotrichales</taxon>
        <taxon>Phaeotrichaceae</taxon>
        <taxon>Trichodelitschia</taxon>
    </lineage>
</organism>
<dbReference type="InterPro" id="IPR012939">
    <property type="entry name" value="Glyco_hydro_92"/>
</dbReference>
<gene>
    <name evidence="4" type="ORF">EJ06DRAFT_585242</name>
</gene>
<dbReference type="GO" id="GO:0000224">
    <property type="term" value="F:peptide-N4-(N-acetyl-beta-glucosaminyl)asparagine amidase activity"/>
    <property type="evidence" value="ECO:0007669"/>
    <property type="project" value="TreeGrafter"/>
</dbReference>
<evidence type="ECO:0000313" key="4">
    <source>
        <dbReference type="EMBL" id="KAF2396359.1"/>
    </source>
</evidence>
<dbReference type="Gene3D" id="2.70.98.10">
    <property type="match status" value="1"/>
</dbReference>
<evidence type="ECO:0000259" key="2">
    <source>
        <dbReference type="Pfam" id="PF07971"/>
    </source>
</evidence>
<dbReference type="Pfam" id="PF07971">
    <property type="entry name" value="Glyco_hydro_92"/>
    <property type="match status" value="1"/>
</dbReference>
<evidence type="ECO:0000256" key="1">
    <source>
        <dbReference type="SAM" id="SignalP"/>
    </source>
</evidence>
<dbReference type="GO" id="GO:0005829">
    <property type="term" value="C:cytosol"/>
    <property type="evidence" value="ECO:0007669"/>
    <property type="project" value="TreeGrafter"/>
</dbReference>
<dbReference type="SUPFAM" id="SSF48208">
    <property type="entry name" value="Six-hairpin glycosidases"/>
    <property type="match status" value="1"/>
</dbReference>
<dbReference type="EMBL" id="ML996707">
    <property type="protein sequence ID" value="KAF2396359.1"/>
    <property type="molecule type" value="Genomic_DNA"/>
</dbReference>
<dbReference type="Gene3D" id="1.20.1050.60">
    <property type="entry name" value="alpha-1,2-mannosidase"/>
    <property type="match status" value="1"/>
</dbReference>
<keyword evidence="1" id="KW-0732">Signal</keyword>
<dbReference type="GO" id="GO:0030246">
    <property type="term" value="F:carbohydrate binding"/>
    <property type="evidence" value="ECO:0007669"/>
    <property type="project" value="InterPro"/>
</dbReference>
<dbReference type="OrthoDB" id="449263at2759"/>
<feature type="domain" description="Glycosyl hydrolase family 92 N-terminal" evidence="3">
    <location>
        <begin position="35"/>
        <end position="281"/>
    </location>
</feature>
<feature type="chain" id="PRO_5026097558" evidence="1">
    <location>
        <begin position="24"/>
        <end position="825"/>
    </location>
</feature>
<keyword evidence="5" id="KW-1185">Reference proteome</keyword>
<keyword evidence="4" id="KW-0378">Hydrolase</keyword>
<dbReference type="Gene3D" id="1.20.1610.10">
    <property type="entry name" value="alpha-1,2-mannosidases domains"/>
    <property type="match status" value="1"/>
</dbReference>
<dbReference type="PANTHER" id="PTHR12143">
    <property type="entry name" value="PEPTIDE N-GLYCANASE PNGASE -RELATED"/>
    <property type="match status" value="1"/>
</dbReference>
<evidence type="ECO:0000259" key="3">
    <source>
        <dbReference type="Pfam" id="PF17678"/>
    </source>
</evidence>
<name>A0A6G1HKH7_9PEZI</name>
<sequence>MAPGRAVLALALLGALLVRCGHAKEQAPAFDPLDYVDPLIGTGADGHVFPGATLPYGLAKPGADTDSSDNQGGFASSPPANITGFSILHDSGTGGAPSLGNFALFPHASCAGGVLERCVFSKKARKTGYVNGSVVSRPGYFGVKLATGVGVEMSATRRAGLFRFSFEGEGERKGGPVLVMDLTDLSDSRQDNATITVDSRGRMTGGGVFKPSFGSGSYAAFFCADFQGPVGESGVWINDRASRAVRNVTVSRSINNYPLPAGGWVGFKEGTREVVVRVGVSMVSSARACESAEGEIPGWDFEGIRAAGEAAWREKIRPIRVSEEGVERDMLVNFYSGIYRTMVNPQDWTGENPLWSSTEPYFDSFYCLWDSFRSQIPFLVLLDPKQTARMIRALIDIYRHDGWLPDCRMSLSRGYTQGGSNADIVLADAHAKGLTSGIDWEAGYAAVVKDAEIEPFDWCCHGRGGLDSWHELGYIPVGDFDWKGFGTMTRSVSRTLEYAYNDFVIAGMAARLGGREGDVEKYTRRSGGWLNLFNPSMRSAINGTSTNFTGFFQPRYANRTWGYQDPLKCSNIDPNPNSVCSLQNTGAETFESSVWEYGFFVPHDQATLIGTLGGPETFVRRLDFLHDSNITYIGNEPAFLTVFQYHYAGRPGLSAKRAHAYIPSSFSPTPAGLPGNDDSGAMGSFLAFAMMGAFPNPGQDVYLLTPPFFASVSITSPLTGKTATIRNANFDSTYKAIYIQSATLDGAPYTKNWIRHDFFLRGGTLVFVLGRNESTWGTREEDLPPSAGRYGYEVRNLTARVRAGTVRYKYSEGLEAGQQYWGAGR</sequence>
<feature type="domain" description="Glycosyl hydrolase family 92" evidence="2">
    <location>
        <begin position="288"/>
        <end position="770"/>
    </location>
</feature>
<dbReference type="FunFam" id="1.20.1050.60:FF:000002">
    <property type="entry name" value="Glycosyl hydrolase family 92"/>
    <property type="match status" value="1"/>
</dbReference>
<dbReference type="InterPro" id="IPR014718">
    <property type="entry name" value="GH-type_carb-bd"/>
</dbReference>
<dbReference type="InterPro" id="IPR008928">
    <property type="entry name" value="6-hairpin_glycosidase_sf"/>
</dbReference>
<protein>
    <submittedName>
        <fullName evidence="4">Glycoside hydrolase family 92 protein</fullName>
    </submittedName>
</protein>
<dbReference type="Pfam" id="PF17678">
    <property type="entry name" value="Glyco_hydro_92N"/>
    <property type="match status" value="1"/>
</dbReference>
<reference evidence="4" key="1">
    <citation type="journal article" date="2020" name="Stud. Mycol.">
        <title>101 Dothideomycetes genomes: a test case for predicting lifestyles and emergence of pathogens.</title>
        <authorList>
            <person name="Haridas S."/>
            <person name="Albert R."/>
            <person name="Binder M."/>
            <person name="Bloem J."/>
            <person name="Labutti K."/>
            <person name="Salamov A."/>
            <person name="Andreopoulos B."/>
            <person name="Baker S."/>
            <person name="Barry K."/>
            <person name="Bills G."/>
            <person name="Bluhm B."/>
            <person name="Cannon C."/>
            <person name="Castanera R."/>
            <person name="Culley D."/>
            <person name="Daum C."/>
            <person name="Ezra D."/>
            <person name="Gonzalez J."/>
            <person name="Henrissat B."/>
            <person name="Kuo A."/>
            <person name="Liang C."/>
            <person name="Lipzen A."/>
            <person name="Lutzoni F."/>
            <person name="Magnuson J."/>
            <person name="Mondo S."/>
            <person name="Nolan M."/>
            <person name="Ohm R."/>
            <person name="Pangilinan J."/>
            <person name="Park H.-J."/>
            <person name="Ramirez L."/>
            <person name="Alfaro M."/>
            <person name="Sun H."/>
            <person name="Tritt A."/>
            <person name="Yoshinaga Y."/>
            <person name="Zwiers L.-H."/>
            <person name="Turgeon B."/>
            <person name="Goodwin S."/>
            <person name="Spatafora J."/>
            <person name="Crous P."/>
            <person name="Grigoriev I."/>
        </authorList>
    </citation>
    <scope>NUCLEOTIDE SEQUENCE</scope>
    <source>
        <strain evidence="4">CBS 262.69</strain>
    </source>
</reference>
<dbReference type="FunFam" id="3.30.2080.10:FF:000001">
    <property type="entry name" value="Alpha-1,2-mannosidase subfamily"/>
    <property type="match status" value="1"/>
</dbReference>
<dbReference type="Proteomes" id="UP000799640">
    <property type="component" value="Unassembled WGS sequence"/>
</dbReference>
<feature type="signal peptide" evidence="1">
    <location>
        <begin position="1"/>
        <end position="23"/>
    </location>
</feature>
<dbReference type="InterPro" id="IPR041371">
    <property type="entry name" value="GH92_N"/>
</dbReference>
<dbReference type="GO" id="GO:0005975">
    <property type="term" value="P:carbohydrate metabolic process"/>
    <property type="evidence" value="ECO:0007669"/>
    <property type="project" value="InterPro"/>
</dbReference>
<dbReference type="Gene3D" id="3.30.2080.10">
    <property type="entry name" value="GH92 mannosidase domain"/>
    <property type="match status" value="1"/>
</dbReference>
<dbReference type="NCBIfam" id="TIGR01180">
    <property type="entry name" value="aman2_put"/>
    <property type="match status" value="1"/>
</dbReference>
<dbReference type="GO" id="GO:0005634">
    <property type="term" value="C:nucleus"/>
    <property type="evidence" value="ECO:0007669"/>
    <property type="project" value="TreeGrafter"/>
</dbReference>
<dbReference type="InterPro" id="IPR050883">
    <property type="entry name" value="PNGase"/>
</dbReference>
<proteinExistence type="predicted"/>